<evidence type="ECO:0000313" key="6">
    <source>
        <dbReference type="Proteomes" id="UP000663929"/>
    </source>
</evidence>
<gene>
    <name evidence="5" type="ORF">J3U87_22155</name>
</gene>
<dbReference type="InterPro" id="IPR050807">
    <property type="entry name" value="TransReg_Diox_bact_type"/>
</dbReference>
<dbReference type="CDD" id="cd00093">
    <property type="entry name" value="HTH_XRE"/>
    <property type="match status" value="1"/>
</dbReference>
<dbReference type="InterPro" id="IPR001387">
    <property type="entry name" value="Cro/C1-type_HTH"/>
</dbReference>
<protein>
    <submittedName>
        <fullName evidence="5">Helix-turn-helix transcriptional regulator</fullName>
    </submittedName>
</protein>
<dbReference type="GO" id="GO:0003700">
    <property type="term" value="F:DNA-binding transcription factor activity"/>
    <property type="evidence" value="ECO:0007669"/>
    <property type="project" value="TreeGrafter"/>
</dbReference>
<keyword evidence="6" id="KW-1185">Reference proteome</keyword>
<dbReference type="RefSeq" id="WP_237377946.1">
    <property type="nucleotide sequence ID" value="NZ_CP071793.1"/>
</dbReference>
<name>A0A8A4THJ9_SULCO</name>
<dbReference type="EMBL" id="CP071793">
    <property type="protein sequence ID" value="QTD48291.1"/>
    <property type="molecule type" value="Genomic_DNA"/>
</dbReference>
<dbReference type="KEGG" id="scor:J3U87_22155"/>
<keyword evidence="2" id="KW-0238">DNA-binding</keyword>
<proteinExistence type="predicted"/>
<dbReference type="Pfam" id="PF01381">
    <property type="entry name" value="HTH_3"/>
    <property type="match status" value="1"/>
</dbReference>
<dbReference type="PANTHER" id="PTHR46797">
    <property type="entry name" value="HTH-TYPE TRANSCRIPTIONAL REGULATOR"/>
    <property type="match status" value="1"/>
</dbReference>
<dbReference type="AlphaFoldDB" id="A0A8A4THJ9"/>
<evidence type="ECO:0000259" key="4">
    <source>
        <dbReference type="PROSITE" id="PS50943"/>
    </source>
</evidence>
<dbReference type="GO" id="GO:0005829">
    <property type="term" value="C:cytosol"/>
    <property type="evidence" value="ECO:0007669"/>
    <property type="project" value="TreeGrafter"/>
</dbReference>
<evidence type="ECO:0000256" key="1">
    <source>
        <dbReference type="ARBA" id="ARBA00023015"/>
    </source>
</evidence>
<keyword evidence="1" id="KW-0805">Transcription regulation</keyword>
<dbReference type="SMART" id="SM00530">
    <property type="entry name" value="HTH_XRE"/>
    <property type="match status" value="1"/>
</dbReference>
<accession>A0A8A4THJ9</accession>
<dbReference type="Proteomes" id="UP000663929">
    <property type="component" value="Chromosome"/>
</dbReference>
<dbReference type="PROSITE" id="PS50943">
    <property type="entry name" value="HTH_CROC1"/>
    <property type="match status" value="1"/>
</dbReference>
<dbReference type="Gene3D" id="1.10.260.40">
    <property type="entry name" value="lambda repressor-like DNA-binding domains"/>
    <property type="match status" value="1"/>
</dbReference>
<reference evidence="5" key="1">
    <citation type="submission" date="2021-03" db="EMBL/GenBank/DDBJ databases">
        <title>Acanthopleuribacteraceae sp. M133.</title>
        <authorList>
            <person name="Wang G."/>
        </authorList>
    </citation>
    <scope>NUCLEOTIDE SEQUENCE</scope>
    <source>
        <strain evidence="5">M133</strain>
    </source>
</reference>
<sequence>MNNEQAQARLGAVIRKERERLDLSQEALADQVGLHRTYIGSVERGERNISLANIIKIANALKLSAADLVKKAGL</sequence>
<feature type="domain" description="HTH cro/C1-type" evidence="4">
    <location>
        <begin position="14"/>
        <end position="68"/>
    </location>
</feature>
<keyword evidence="3" id="KW-0804">Transcription</keyword>
<evidence type="ECO:0000313" key="5">
    <source>
        <dbReference type="EMBL" id="QTD48291.1"/>
    </source>
</evidence>
<dbReference type="InterPro" id="IPR010982">
    <property type="entry name" value="Lambda_DNA-bd_dom_sf"/>
</dbReference>
<dbReference type="PANTHER" id="PTHR46797:SF23">
    <property type="entry name" value="HTH-TYPE TRANSCRIPTIONAL REGULATOR SUTR"/>
    <property type="match status" value="1"/>
</dbReference>
<dbReference type="SUPFAM" id="SSF47413">
    <property type="entry name" value="lambda repressor-like DNA-binding domains"/>
    <property type="match status" value="1"/>
</dbReference>
<dbReference type="GO" id="GO:0003677">
    <property type="term" value="F:DNA binding"/>
    <property type="evidence" value="ECO:0007669"/>
    <property type="project" value="UniProtKB-KW"/>
</dbReference>
<organism evidence="5 6">
    <name type="scientific">Sulfidibacter corallicola</name>
    <dbReference type="NCBI Taxonomy" id="2818388"/>
    <lineage>
        <taxon>Bacteria</taxon>
        <taxon>Pseudomonadati</taxon>
        <taxon>Acidobacteriota</taxon>
        <taxon>Holophagae</taxon>
        <taxon>Acanthopleuribacterales</taxon>
        <taxon>Acanthopleuribacteraceae</taxon>
        <taxon>Sulfidibacter</taxon>
    </lineage>
</organism>
<evidence type="ECO:0000256" key="3">
    <source>
        <dbReference type="ARBA" id="ARBA00023163"/>
    </source>
</evidence>
<evidence type="ECO:0000256" key="2">
    <source>
        <dbReference type="ARBA" id="ARBA00023125"/>
    </source>
</evidence>